<dbReference type="PANTHER" id="PTHR43975:SF2">
    <property type="entry name" value="EG:BACR7A4.14 PROTEIN-RELATED"/>
    <property type="match status" value="1"/>
</dbReference>
<reference evidence="3 4" key="1">
    <citation type="journal article" date="2018" name="Nat. Ecol. Evol.">
        <title>Genomic signatures of mitonuclear coevolution across populations of Tigriopus californicus.</title>
        <authorList>
            <person name="Barreto F.S."/>
            <person name="Watson E.T."/>
            <person name="Lima T.G."/>
            <person name="Willett C.S."/>
            <person name="Edmands S."/>
            <person name="Li W."/>
            <person name="Burton R.S."/>
        </authorList>
    </citation>
    <scope>NUCLEOTIDE SEQUENCE [LARGE SCALE GENOMIC DNA]</scope>
    <source>
        <strain evidence="3 4">San Diego</strain>
    </source>
</reference>
<sequence>MDDKVVLITGSSSGIGEGIAKHMAKIGYKRIALLARREDRLQEVREDLLTLGATAVLVLKADLTVPEECDQAIQKIKTTFGRLDVLVNNAGDYDGIAKIKDLSLEKFKHIIDVNLTSQFYITKISLNLLEATKGNIVFISSIAASSNCEGTGDYGAAKAGLNQFAHILAREEADAGVRVNTVSPGFIPIIGKNGCTVAVAEHWGPQMQPLKEWGQVEDIAKAVGFLTSADAKFITGSNLVIDGGAQTNYSMLTLSVDHH</sequence>
<dbReference type="PRINTS" id="PR00081">
    <property type="entry name" value="GDHRDH"/>
</dbReference>
<dbReference type="Gene3D" id="3.40.50.720">
    <property type="entry name" value="NAD(P)-binding Rossmann-like Domain"/>
    <property type="match status" value="1"/>
</dbReference>
<feature type="domain" description="Ketoreductase" evidence="2">
    <location>
        <begin position="4"/>
        <end position="192"/>
    </location>
</feature>
<dbReference type="PROSITE" id="PS00061">
    <property type="entry name" value="ADH_SHORT"/>
    <property type="match status" value="1"/>
</dbReference>
<proteinExistence type="predicted"/>
<dbReference type="InterPro" id="IPR002347">
    <property type="entry name" value="SDR_fam"/>
</dbReference>
<dbReference type="EMBL" id="VCGU01000005">
    <property type="protein sequence ID" value="TRY74815.1"/>
    <property type="molecule type" value="Genomic_DNA"/>
</dbReference>
<dbReference type="InterPro" id="IPR020904">
    <property type="entry name" value="Sc_DH/Rdtase_CS"/>
</dbReference>
<dbReference type="CDD" id="cd05233">
    <property type="entry name" value="SDR_c"/>
    <property type="match status" value="1"/>
</dbReference>
<keyword evidence="1" id="KW-0560">Oxidoreductase</keyword>
<dbReference type="STRING" id="6832.A0A553PAV4"/>
<dbReference type="PANTHER" id="PTHR43975">
    <property type="entry name" value="ZGC:101858"/>
    <property type="match status" value="1"/>
</dbReference>
<evidence type="ECO:0000259" key="2">
    <source>
        <dbReference type="SMART" id="SM00822"/>
    </source>
</evidence>
<dbReference type="SMART" id="SM00822">
    <property type="entry name" value="PKS_KR"/>
    <property type="match status" value="1"/>
</dbReference>
<organism evidence="3 4">
    <name type="scientific">Tigriopus californicus</name>
    <name type="common">Marine copepod</name>
    <dbReference type="NCBI Taxonomy" id="6832"/>
    <lineage>
        <taxon>Eukaryota</taxon>
        <taxon>Metazoa</taxon>
        <taxon>Ecdysozoa</taxon>
        <taxon>Arthropoda</taxon>
        <taxon>Crustacea</taxon>
        <taxon>Multicrustacea</taxon>
        <taxon>Hexanauplia</taxon>
        <taxon>Copepoda</taxon>
        <taxon>Harpacticoida</taxon>
        <taxon>Harpacticidae</taxon>
        <taxon>Tigriopus</taxon>
    </lineage>
</organism>
<gene>
    <name evidence="3" type="ORF">TCAL_05663</name>
</gene>
<name>A0A553PAV4_TIGCA</name>
<comment type="caution">
    <text evidence="3">The sequence shown here is derived from an EMBL/GenBank/DDBJ whole genome shotgun (WGS) entry which is preliminary data.</text>
</comment>
<dbReference type="Proteomes" id="UP000318571">
    <property type="component" value="Chromosome 2"/>
</dbReference>
<evidence type="ECO:0000256" key="1">
    <source>
        <dbReference type="ARBA" id="ARBA00023002"/>
    </source>
</evidence>
<dbReference type="InterPro" id="IPR057326">
    <property type="entry name" value="KR_dom"/>
</dbReference>
<dbReference type="GO" id="GO:0016491">
    <property type="term" value="F:oxidoreductase activity"/>
    <property type="evidence" value="ECO:0007669"/>
    <property type="project" value="UniProtKB-KW"/>
</dbReference>
<dbReference type="Pfam" id="PF13561">
    <property type="entry name" value="adh_short_C2"/>
    <property type="match status" value="1"/>
</dbReference>
<evidence type="ECO:0000313" key="4">
    <source>
        <dbReference type="Proteomes" id="UP000318571"/>
    </source>
</evidence>
<dbReference type="AlphaFoldDB" id="A0A553PAV4"/>
<dbReference type="OMA" id="TCARSET"/>
<accession>A0A553PAV4</accession>
<dbReference type="GO" id="GO:0006629">
    <property type="term" value="P:lipid metabolic process"/>
    <property type="evidence" value="ECO:0007669"/>
    <property type="project" value="UniProtKB-ARBA"/>
</dbReference>
<dbReference type="OrthoDB" id="1669814at2759"/>
<dbReference type="SUPFAM" id="SSF51735">
    <property type="entry name" value="NAD(P)-binding Rossmann-fold domains"/>
    <property type="match status" value="1"/>
</dbReference>
<dbReference type="InterPro" id="IPR036291">
    <property type="entry name" value="NAD(P)-bd_dom_sf"/>
</dbReference>
<keyword evidence="4" id="KW-1185">Reference proteome</keyword>
<evidence type="ECO:0000313" key="3">
    <source>
        <dbReference type="EMBL" id="TRY74815.1"/>
    </source>
</evidence>
<dbReference type="PRINTS" id="PR00080">
    <property type="entry name" value="SDRFAMILY"/>
</dbReference>
<protein>
    <recommendedName>
        <fullName evidence="2">Ketoreductase domain-containing protein</fullName>
    </recommendedName>
</protein>
<dbReference type="FunFam" id="3.40.50.720:FF:000084">
    <property type="entry name" value="Short-chain dehydrogenase reductase"/>
    <property type="match status" value="1"/>
</dbReference>